<evidence type="ECO:0000259" key="1">
    <source>
        <dbReference type="Pfam" id="PF12770"/>
    </source>
</evidence>
<dbReference type="EMBL" id="JAESVP010000003">
    <property type="protein sequence ID" value="MBL4927820.1"/>
    <property type="molecule type" value="Genomic_DNA"/>
</dbReference>
<dbReference type="AlphaFoldDB" id="A0A8J7MRZ0"/>
<dbReference type="SUPFAM" id="SSF48452">
    <property type="entry name" value="TPR-like"/>
    <property type="match status" value="1"/>
</dbReference>
<dbReference type="PANTHER" id="PTHR46082:SF6">
    <property type="entry name" value="AAA+ ATPASE DOMAIN-CONTAINING PROTEIN-RELATED"/>
    <property type="match status" value="1"/>
</dbReference>
<keyword evidence="3" id="KW-1185">Reference proteome</keyword>
<evidence type="ECO:0000313" key="3">
    <source>
        <dbReference type="Proteomes" id="UP000619033"/>
    </source>
</evidence>
<dbReference type="Gene3D" id="1.25.40.10">
    <property type="entry name" value="Tetratricopeptide repeat domain"/>
    <property type="match status" value="2"/>
</dbReference>
<dbReference type="InterPro" id="IPR024983">
    <property type="entry name" value="CHAT_dom"/>
</dbReference>
<sequence length="870" mass="91014">MLPAPLWAGDRLTSVDVAEIAGVLDSLIGGTARYDLAEQQAQKAMVDVVQEFGADSREALLLERPLLVAAILQGRAMESAKQSAHLLAKARRLLPANDPLLYRVIASRALALRVAGDLDAALALTSEALAVAEGQLAADDPAGDELWLTQASLAAALDDLSLADAAYARLADRLVGRDDAEARAMRAMAMIGWAGFVVRTGDLDRGIAIYQAAIAAMDEQFADIKHPRLMPARLAAVRQLAEALIQAGRRDEVEPLVAPLMDEVASVYGPDAPQWGDLAFPLSIVLGGTEPGAPRASEAIALLSRVIAVWEPVYGPDVEDLVRARLNLAQLLASAGQTDAAMGQIGKVHTNRVPGARTQLTYVLHEAELVGQITRDQAVDAILGQMQDSQSAGAGAAQRLLAERLAAGSDAGAGALRDLTDAKGRLDSLRSQMVALVGLPVEGRAPGAADLLRQAISDAQGQVEAATARIDHDFPALAAATGRLPLPLAEIRTLLAADQALVVIVPPEGVFDAGLVVAISRDALDWHTFQAEGTEVDQAVLALRTGIDLRLGLRGAAALSAEEGETGKTADFDFAAAYWLYTQTLGQVEAVTHGKAHLLLDLRGVMATLPPQLLLASPVTDPARADWLVRHHAISVLPAISALRPSAAAPAEGPLQLAAFADPEFGGLAAGTRLAPLPETADEVREVARALGAGPEALHLSAAASERAVKQADLSRVGLLYFATHGLMSGDDAGQGALDEPALALTPGGGEDGFLKASEIAELHLNARFVVLSACNTAAGTGPRGEALSGLVQSFLYAGARGLLVSHWPVESHSAVALMTGLFRHRAADPAIRAARAQQLAILDMIDHPADPRWSHPAYWAPFILVGNPD</sequence>
<accession>A0A8J7MRZ0</accession>
<protein>
    <submittedName>
        <fullName evidence="2">CHAT domain-containing protein</fullName>
    </submittedName>
</protein>
<dbReference type="InterPro" id="IPR053137">
    <property type="entry name" value="NLR-like"/>
</dbReference>
<evidence type="ECO:0000313" key="2">
    <source>
        <dbReference type="EMBL" id="MBL4927820.1"/>
    </source>
</evidence>
<proteinExistence type="predicted"/>
<comment type="caution">
    <text evidence="2">The sequence shown here is derived from an EMBL/GenBank/DDBJ whole genome shotgun (WGS) entry which is preliminary data.</text>
</comment>
<dbReference type="Pfam" id="PF12770">
    <property type="entry name" value="CHAT"/>
    <property type="match status" value="1"/>
</dbReference>
<name>A0A8J7MRZ0_9RHOB</name>
<dbReference type="Proteomes" id="UP000619033">
    <property type="component" value="Unassembled WGS sequence"/>
</dbReference>
<dbReference type="RefSeq" id="WP_202658956.1">
    <property type="nucleotide sequence ID" value="NZ_JAESVP010000003.1"/>
</dbReference>
<dbReference type="PANTHER" id="PTHR46082">
    <property type="entry name" value="ATP/GTP-BINDING PROTEIN-RELATED"/>
    <property type="match status" value="1"/>
</dbReference>
<dbReference type="InterPro" id="IPR011990">
    <property type="entry name" value="TPR-like_helical_dom_sf"/>
</dbReference>
<organism evidence="2 3">
    <name type="scientific">Fuscibacter oryzae</name>
    <dbReference type="NCBI Taxonomy" id="2803939"/>
    <lineage>
        <taxon>Bacteria</taxon>
        <taxon>Pseudomonadati</taxon>
        <taxon>Pseudomonadota</taxon>
        <taxon>Alphaproteobacteria</taxon>
        <taxon>Rhodobacterales</taxon>
        <taxon>Paracoccaceae</taxon>
        <taxon>Fuscibacter</taxon>
    </lineage>
</organism>
<reference evidence="2" key="1">
    <citation type="submission" date="2021-01" db="EMBL/GenBank/DDBJ databases">
        <title>Genome seq and assembly of Tabrizicola sp. KVB23.</title>
        <authorList>
            <person name="Chhetri G."/>
        </authorList>
    </citation>
    <scope>NUCLEOTIDE SEQUENCE</scope>
    <source>
        <strain evidence="2">KVB23</strain>
    </source>
</reference>
<gene>
    <name evidence="2" type="ORF">JI744_06855</name>
</gene>
<feature type="domain" description="CHAT" evidence="1">
    <location>
        <begin position="577"/>
        <end position="868"/>
    </location>
</feature>